<dbReference type="InterPro" id="IPR036291">
    <property type="entry name" value="NAD(P)-bd_dom_sf"/>
</dbReference>
<dbReference type="PANTHER" id="PTHR11645">
    <property type="entry name" value="PYRROLINE-5-CARBOXYLATE REDUCTASE"/>
    <property type="match status" value="1"/>
</dbReference>
<proteinExistence type="inferred from homology"/>
<dbReference type="AlphaFoldDB" id="A0A1C3EBG6"/>
<dbReference type="GO" id="GO:0055129">
    <property type="term" value="P:L-proline biosynthetic process"/>
    <property type="evidence" value="ECO:0007669"/>
    <property type="project" value="UniProtKB-UniRule"/>
</dbReference>
<dbReference type="Proteomes" id="UP000094828">
    <property type="component" value="Unassembled WGS sequence"/>
</dbReference>
<evidence type="ECO:0000256" key="9">
    <source>
        <dbReference type="NCBIfam" id="TIGR00112"/>
    </source>
</evidence>
<dbReference type="PIRSF" id="PIRSF000193">
    <property type="entry name" value="Pyrrol-5-carb_rd"/>
    <property type="match status" value="1"/>
</dbReference>
<evidence type="ECO:0000256" key="3">
    <source>
        <dbReference type="ARBA" id="ARBA00022490"/>
    </source>
</evidence>
<dbReference type="InterPro" id="IPR053790">
    <property type="entry name" value="P5CR-like_CS"/>
</dbReference>
<name>A0A1C3EBG6_9PLAN</name>
<dbReference type="STRING" id="1841610.A6X21_05945"/>
<comment type="caution">
    <text evidence="14">The sequence shown here is derived from an EMBL/GenBank/DDBJ whole genome shotgun (WGS) entry which is preliminary data.</text>
</comment>
<comment type="similarity">
    <text evidence="2 8 11">Belongs to the pyrroline-5-carboxylate reductase family.</text>
</comment>
<dbReference type="FunFam" id="3.40.50.720:FF:000190">
    <property type="entry name" value="Pyrroline-5-carboxylate reductase"/>
    <property type="match status" value="1"/>
</dbReference>
<evidence type="ECO:0000313" key="14">
    <source>
        <dbReference type="EMBL" id="ODA30568.1"/>
    </source>
</evidence>
<dbReference type="UniPathway" id="UPA00098">
    <property type="reaction ID" value="UER00361"/>
</dbReference>
<dbReference type="OrthoDB" id="9805754at2"/>
<evidence type="ECO:0000256" key="6">
    <source>
        <dbReference type="ARBA" id="ARBA00022857"/>
    </source>
</evidence>
<evidence type="ECO:0000256" key="7">
    <source>
        <dbReference type="ARBA" id="ARBA00023002"/>
    </source>
</evidence>
<evidence type="ECO:0000256" key="11">
    <source>
        <dbReference type="RuleBase" id="RU003903"/>
    </source>
</evidence>
<dbReference type="InterPro" id="IPR008927">
    <property type="entry name" value="6-PGluconate_DH-like_C_sf"/>
</dbReference>
<dbReference type="Gene3D" id="1.10.3730.10">
    <property type="entry name" value="ProC C-terminal domain-like"/>
    <property type="match status" value="1"/>
</dbReference>
<keyword evidence="7 8" id="KW-0560">Oxidoreductase</keyword>
<comment type="catalytic activity">
    <reaction evidence="8 11">
        <text>L-proline + NADP(+) = (S)-1-pyrroline-5-carboxylate + NADPH + 2 H(+)</text>
        <dbReference type="Rhea" id="RHEA:14109"/>
        <dbReference type="ChEBI" id="CHEBI:15378"/>
        <dbReference type="ChEBI" id="CHEBI:17388"/>
        <dbReference type="ChEBI" id="CHEBI:57783"/>
        <dbReference type="ChEBI" id="CHEBI:58349"/>
        <dbReference type="ChEBI" id="CHEBI:60039"/>
        <dbReference type="EC" id="1.5.1.2"/>
    </reaction>
</comment>
<dbReference type="FunFam" id="1.10.3730.10:FF:000001">
    <property type="entry name" value="Pyrroline-5-carboxylate reductase"/>
    <property type="match status" value="1"/>
</dbReference>
<dbReference type="Gene3D" id="3.40.50.720">
    <property type="entry name" value="NAD(P)-binding Rossmann-like Domain"/>
    <property type="match status" value="1"/>
</dbReference>
<keyword evidence="4 8" id="KW-0028">Amino-acid biosynthesis</keyword>
<evidence type="ECO:0000256" key="2">
    <source>
        <dbReference type="ARBA" id="ARBA00005525"/>
    </source>
</evidence>
<gene>
    <name evidence="8" type="primary">proC</name>
    <name evidence="14" type="ORF">A6X21_05945</name>
</gene>
<evidence type="ECO:0000256" key="10">
    <source>
        <dbReference type="PIRSR" id="PIRSR000193-1"/>
    </source>
</evidence>
<accession>A0A1C3EBG6</accession>
<dbReference type="Pfam" id="PF14748">
    <property type="entry name" value="P5CR_dimer"/>
    <property type="match status" value="1"/>
</dbReference>
<feature type="binding site" evidence="10">
    <location>
        <begin position="9"/>
        <end position="14"/>
    </location>
    <ligand>
        <name>NADP(+)</name>
        <dbReference type="ChEBI" id="CHEBI:58349"/>
    </ligand>
</feature>
<dbReference type="GO" id="GO:0005737">
    <property type="term" value="C:cytoplasm"/>
    <property type="evidence" value="ECO:0007669"/>
    <property type="project" value="UniProtKB-SubCell"/>
</dbReference>
<keyword evidence="5 8" id="KW-0641">Proline biosynthesis</keyword>
<evidence type="ECO:0000313" key="15">
    <source>
        <dbReference type="Proteomes" id="UP000094828"/>
    </source>
</evidence>
<keyword evidence="6 8" id="KW-0521">NADP</keyword>
<dbReference type="EC" id="1.5.1.2" evidence="8 9"/>
<comment type="subcellular location">
    <subcellularLocation>
        <location evidence="1 8">Cytoplasm</location>
    </subcellularLocation>
</comment>
<comment type="function">
    <text evidence="8">Catalyzes the reduction of 1-pyrroline-5-carboxylate (PCA) to L-proline.</text>
</comment>
<dbReference type="InterPro" id="IPR028939">
    <property type="entry name" value="P5C_Rdtase_cat_N"/>
</dbReference>
<evidence type="ECO:0000259" key="12">
    <source>
        <dbReference type="Pfam" id="PF03807"/>
    </source>
</evidence>
<evidence type="ECO:0000256" key="4">
    <source>
        <dbReference type="ARBA" id="ARBA00022605"/>
    </source>
</evidence>
<evidence type="ECO:0000256" key="8">
    <source>
        <dbReference type="HAMAP-Rule" id="MF_01925"/>
    </source>
</evidence>
<dbReference type="SUPFAM" id="SSF48179">
    <property type="entry name" value="6-phosphogluconate dehydrogenase C-terminal domain-like"/>
    <property type="match status" value="1"/>
</dbReference>
<evidence type="ECO:0000259" key="13">
    <source>
        <dbReference type="Pfam" id="PF14748"/>
    </source>
</evidence>
<dbReference type="EMBL" id="LYDR01000108">
    <property type="protein sequence ID" value="ODA30568.1"/>
    <property type="molecule type" value="Genomic_DNA"/>
</dbReference>
<organism evidence="14 15">
    <name type="scientific">Planctopirus hydrillae</name>
    <dbReference type="NCBI Taxonomy" id="1841610"/>
    <lineage>
        <taxon>Bacteria</taxon>
        <taxon>Pseudomonadati</taxon>
        <taxon>Planctomycetota</taxon>
        <taxon>Planctomycetia</taxon>
        <taxon>Planctomycetales</taxon>
        <taxon>Planctomycetaceae</taxon>
        <taxon>Planctopirus</taxon>
    </lineage>
</organism>
<comment type="pathway">
    <text evidence="8 11">Amino-acid biosynthesis; L-proline biosynthesis; L-proline from L-glutamate 5-semialdehyde: step 1/1.</text>
</comment>
<comment type="catalytic activity">
    <reaction evidence="8">
        <text>L-proline + NAD(+) = (S)-1-pyrroline-5-carboxylate + NADH + 2 H(+)</text>
        <dbReference type="Rhea" id="RHEA:14105"/>
        <dbReference type="ChEBI" id="CHEBI:15378"/>
        <dbReference type="ChEBI" id="CHEBI:17388"/>
        <dbReference type="ChEBI" id="CHEBI:57540"/>
        <dbReference type="ChEBI" id="CHEBI:57945"/>
        <dbReference type="ChEBI" id="CHEBI:60039"/>
        <dbReference type="EC" id="1.5.1.2"/>
    </reaction>
</comment>
<evidence type="ECO:0000256" key="1">
    <source>
        <dbReference type="ARBA" id="ARBA00004496"/>
    </source>
</evidence>
<dbReference type="PROSITE" id="PS00521">
    <property type="entry name" value="P5CR"/>
    <property type="match status" value="1"/>
</dbReference>
<dbReference type="RefSeq" id="WP_068848404.1">
    <property type="nucleotide sequence ID" value="NZ_LYDR01000108.1"/>
</dbReference>
<feature type="domain" description="Pyrroline-5-carboxylate reductase dimerisation" evidence="13">
    <location>
        <begin position="170"/>
        <end position="274"/>
    </location>
</feature>
<keyword evidence="3 8" id="KW-0963">Cytoplasm</keyword>
<dbReference type="Pfam" id="PF03807">
    <property type="entry name" value="F420_oxidored"/>
    <property type="match status" value="1"/>
</dbReference>
<protein>
    <recommendedName>
        <fullName evidence="8 9">Pyrroline-5-carboxylate reductase</fullName>
        <shortName evidence="8">P5C reductase</shortName>
        <shortName evidence="8">P5CR</shortName>
        <ecNumber evidence="8 9">1.5.1.2</ecNumber>
    </recommendedName>
    <alternativeName>
        <fullName evidence="8">PCA reductase</fullName>
    </alternativeName>
</protein>
<feature type="domain" description="Pyrroline-5-carboxylate reductase catalytic N-terminal" evidence="12">
    <location>
        <begin position="5"/>
        <end position="101"/>
    </location>
</feature>
<reference evidence="14 15" key="1">
    <citation type="submission" date="2016-05" db="EMBL/GenBank/DDBJ databases">
        <title>Genomic and physiological characterization of Planctopirus sp. isolated from fresh water lake.</title>
        <authorList>
            <person name="Subhash Y."/>
            <person name="Ramana C."/>
        </authorList>
    </citation>
    <scope>NUCLEOTIDE SEQUENCE [LARGE SCALE GENOMIC DNA]</scope>
    <source>
        <strain evidence="14 15">JC280</strain>
    </source>
</reference>
<dbReference type="InterPro" id="IPR000304">
    <property type="entry name" value="Pyrroline-COOH_reductase"/>
</dbReference>
<dbReference type="SUPFAM" id="SSF51735">
    <property type="entry name" value="NAD(P)-binding Rossmann-fold domains"/>
    <property type="match status" value="1"/>
</dbReference>
<evidence type="ECO:0000256" key="5">
    <source>
        <dbReference type="ARBA" id="ARBA00022650"/>
    </source>
</evidence>
<dbReference type="HAMAP" id="MF_01925">
    <property type="entry name" value="P5C_reductase"/>
    <property type="match status" value="1"/>
</dbReference>
<dbReference type="InterPro" id="IPR029036">
    <property type="entry name" value="P5CR_dimer"/>
</dbReference>
<dbReference type="GO" id="GO:0004735">
    <property type="term" value="F:pyrroline-5-carboxylate reductase activity"/>
    <property type="evidence" value="ECO:0007669"/>
    <property type="project" value="UniProtKB-UniRule"/>
</dbReference>
<sequence>MFSGKIGFIGSGQMATALASGMLSAGLLQKDQLLACDVSLASAEKFVAATGGEICPSIAILVEKSDVIFLSVKPQSMAGVLQTLSQVSTSREKLIISIAAGITLATLEAGLGGPGRIVRVMPNTPALVGAGASAFALSQGTLAASADRPSDAQIVRQLLETVGVAEEVPESLMDAVTGLSGSGPAYVYQIIEALSDGGVRVGLPRAIATRLAAQTVLGAAQMVLSTDEHPGALKDAVTSPGGTTIAGLHALESGGLRAALMTAVVAATQRAKELGQPAR</sequence>
<keyword evidence="15" id="KW-1185">Reference proteome</keyword>
<dbReference type="PANTHER" id="PTHR11645:SF0">
    <property type="entry name" value="PYRROLINE-5-CARBOXYLATE REDUCTASE 3"/>
    <property type="match status" value="1"/>
</dbReference>
<dbReference type="NCBIfam" id="TIGR00112">
    <property type="entry name" value="proC"/>
    <property type="match status" value="1"/>
</dbReference>